<dbReference type="EMBL" id="JAFMYW010000002">
    <property type="protein sequence ID" value="MBO0948299.1"/>
    <property type="molecule type" value="Genomic_DNA"/>
</dbReference>
<organism evidence="2 3">
    <name type="scientific">Fibrella forsythiae</name>
    <dbReference type="NCBI Taxonomy" id="2817061"/>
    <lineage>
        <taxon>Bacteria</taxon>
        <taxon>Pseudomonadati</taxon>
        <taxon>Bacteroidota</taxon>
        <taxon>Cytophagia</taxon>
        <taxon>Cytophagales</taxon>
        <taxon>Spirosomataceae</taxon>
        <taxon>Fibrella</taxon>
    </lineage>
</organism>
<dbReference type="Proteomes" id="UP000664628">
    <property type="component" value="Unassembled WGS sequence"/>
</dbReference>
<dbReference type="Pfam" id="PF06170">
    <property type="entry name" value="DUF983"/>
    <property type="match status" value="1"/>
</dbReference>
<keyword evidence="1" id="KW-0472">Membrane</keyword>
<keyword evidence="3" id="KW-1185">Reference proteome</keyword>
<dbReference type="InterPro" id="IPR009325">
    <property type="entry name" value="DUF983"/>
</dbReference>
<evidence type="ECO:0000313" key="3">
    <source>
        <dbReference type="Proteomes" id="UP000664628"/>
    </source>
</evidence>
<feature type="transmembrane region" description="Helical" evidence="1">
    <location>
        <begin position="87"/>
        <end position="105"/>
    </location>
</feature>
<evidence type="ECO:0000313" key="2">
    <source>
        <dbReference type="EMBL" id="MBO0948299.1"/>
    </source>
</evidence>
<keyword evidence="1" id="KW-1133">Transmembrane helix</keyword>
<proteinExistence type="predicted"/>
<gene>
    <name evidence="2" type="ORF">J2I46_06890</name>
</gene>
<feature type="transmembrane region" description="Helical" evidence="1">
    <location>
        <begin position="54"/>
        <end position="81"/>
    </location>
</feature>
<evidence type="ECO:0000256" key="1">
    <source>
        <dbReference type="SAM" id="Phobius"/>
    </source>
</evidence>
<accession>A0ABS3JGA3</accession>
<keyword evidence="1" id="KW-0812">Transmembrane</keyword>
<name>A0ABS3JGA3_9BACT</name>
<comment type="caution">
    <text evidence="2">The sequence shown here is derived from an EMBL/GenBank/DDBJ whole genome shotgun (WGS) entry which is preliminary data.</text>
</comment>
<protein>
    <submittedName>
        <fullName evidence="2">DUF983 domain-containing protein</fullName>
    </submittedName>
</protein>
<reference evidence="2 3" key="1">
    <citation type="submission" date="2021-03" db="EMBL/GenBank/DDBJ databases">
        <title>Fibrella sp. HMF5405 genome sequencing and assembly.</title>
        <authorList>
            <person name="Kang H."/>
            <person name="Kim H."/>
            <person name="Bae S."/>
            <person name="Joh K."/>
        </authorList>
    </citation>
    <scope>NUCLEOTIDE SEQUENCE [LARGE SCALE GENOMIC DNA]</scope>
    <source>
        <strain evidence="2 3">HMF5405</strain>
    </source>
</reference>
<sequence>MPNVSKFQAVSEGLCPKCRQGKIFSTPLYSPLGFGKMNEYCPHCGMRFEVEPGYFIGAMYVSYAFSGGLALILGFALFYLANNPPGWVYSLIISIAVILISAINFRLSRVIWLHYVAGIQYNPAL</sequence>